<feature type="transmembrane region" description="Helical" evidence="6">
    <location>
        <begin position="243"/>
        <end position="263"/>
    </location>
</feature>
<evidence type="ECO:0000256" key="6">
    <source>
        <dbReference type="SAM" id="Phobius"/>
    </source>
</evidence>
<evidence type="ECO:0000313" key="9">
    <source>
        <dbReference type="Proteomes" id="UP000466906"/>
    </source>
</evidence>
<feature type="transmembrane region" description="Helical" evidence="6">
    <location>
        <begin position="204"/>
        <end position="223"/>
    </location>
</feature>
<name>A0A6N4UPK2_9MYCO</name>
<feature type="transmembrane region" description="Helical" evidence="6">
    <location>
        <begin position="300"/>
        <end position="319"/>
    </location>
</feature>
<dbReference type="PANTHER" id="PTHR23514:SF13">
    <property type="entry name" value="INNER MEMBRANE PROTEIN YBJJ"/>
    <property type="match status" value="1"/>
</dbReference>
<feature type="transmembrane region" description="Helical" evidence="6">
    <location>
        <begin position="164"/>
        <end position="183"/>
    </location>
</feature>
<dbReference type="AlphaFoldDB" id="A0A6N4UPK2"/>
<dbReference type="RefSeq" id="WP_163660950.1">
    <property type="nucleotide sequence ID" value="NZ_AP022565.1"/>
</dbReference>
<feature type="transmembrane region" description="Helical" evidence="6">
    <location>
        <begin position="361"/>
        <end position="382"/>
    </location>
</feature>
<feature type="transmembrane region" description="Helical" evidence="6">
    <location>
        <begin position="137"/>
        <end position="158"/>
    </location>
</feature>
<evidence type="ECO:0000256" key="3">
    <source>
        <dbReference type="ARBA" id="ARBA00022989"/>
    </source>
</evidence>
<keyword evidence="2 6" id="KW-0812">Transmembrane</keyword>
<feature type="domain" description="Major facilitator superfamily (MFS) profile" evidence="7">
    <location>
        <begin position="205"/>
        <end position="422"/>
    </location>
</feature>
<sequence>MASTLRRARIAVGALFLTNGAIFANLLPRYPEIKTDLHLSNAVYGAAVASFSGGALVAGLAAATLIRRFHSARVAVIGTVALAAFVVMAGVASTPLTLAAALFLAGSCDAVVDVAQNAHGLRLQRAHGRSIINSLHAVWAAGAILGGLTGAGAIALGIPRAVHLSVIAVLLSAVALVAYRYLLPGPDHDEHRAAHAPAGTRAGPRIYLILLALVLIAIAGATVEDAGSSWATLYLRDSLHTPPALAVFGYIALVGFMFVGRLIGDRLVDRFGEAAVARVGGLIAAAGMGTALVVPNIATTIAGFALAGLGVATLVPAAMHGADQLPGLRPGTGLTVVTWLMRVGFFGAPLLVGLVADAAGLRVGLLVVPLAGLAAALLAGVLPKRPSSVRRSGADTGQLDREHTRHDERDTEQHHRGQRFAE</sequence>
<feature type="compositionally biased region" description="Basic and acidic residues" evidence="5">
    <location>
        <begin position="398"/>
        <end position="422"/>
    </location>
</feature>
<proteinExistence type="predicted"/>
<dbReference type="Proteomes" id="UP000466906">
    <property type="component" value="Chromosome"/>
</dbReference>
<feature type="transmembrane region" description="Helical" evidence="6">
    <location>
        <begin position="74"/>
        <end position="92"/>
    </location>
</feature>
<feature type="transmembrane region" description="Helical" evidence="6">
    <location>
        <begin position="98"/>
        <end position="116"/>
    </location>
</feature>
<dbReference type="PROSITE" id="PS50850">
    <property type="entry name" value="MFS"/>
    <property type="match status" value="1"/>
</dbReference>
<protein>
    <submittedName>
        <fullName evidence="8">MFS transporter</fullName>
    </submittedName>
</protein>
<dbReference type="InterPro" id="IPR011701">
    <property type="entry name" value="MFS"/>
</dbReference>
<reference evidence="8 9" key="1">
    <citation type="journal article" date="2019" name="Emerg. Microbes Infect.">
        <title>Comprehensive subspecies identification of 175 nontuberculous mycobacteria species based on 7547 genomic profiles.</title>
        <authorList>
            <person name="Matsumoto Y."/>
            <person name="Kinjo T."/>
            <person name="Motooka D."/>
            <person name="Nabeya D."/>
            <person name="Jung N."/>
            <person name="Uechi K."/>
            <person name="Horii T."/>
            <person name="Iida T."/>
            <person name="Fujita J."/>
            <person name="Nakamura S."/>
        </authorList>
    </citation>
    <scope>NUCLEOTIDE SEQUENCE [LARGE SCALE GENOMIC DNA]</scope>
    <source>
        <strain evidence="8 9">JCM 12272</strain>
    </source>
</reference>
<keyword evidence="4 6" id="KW-0472">Membrane</keyword>
<dbReference type="Gene3D" id="1.20.1250.20">
    <property type="entry name" value="MFS general substrate transporter like domains"/>
    <property type="match status" value="2"/>
</dbReference>
<feature type="transmembrane region" description="Helical" evidence="6">
    <location>
        <begin position="42"/>
        <end position="62"/>
    </location>
</feature>
<keyword evidence="3 6" id="KW-1133">Transmembrane helix</keyword>
<evidence type="ECO:0000256" key="5">
    <source>
        <dbReference type="SAM" id="MobiDB-lite"/>
    </source>
</evidence>
<feature type="transmembrane region" description="Helical" evidence="6">
    <location>
        <begin position="12"/>
        <end position="30"/>
    </location>
</feature>
<dbReference type="GO" id="GO:0022857">
    <property type="term" value="F:transmembrane transporter activity"/>
    <property type="evidence" value="ECO:0007669"/>
    <property type="project" value="InterPro"/>
</dbReference>
<feature type="transmembrane region" description="Helical" evidence="6">
    <location>
        <begin position="331"/>
        <end position="355"/>
    </location>
</feature>
<feature type="region of interest" description="Disordered" evidence="5">
    <location>
        <begin position="386"/>
        <end position="422"/>
    </location>
</feature>
<keyword evidence="9" id="KW-1185">Reference proteome</keyword>
<accession>A0A6N4UPK2</accession>
<dbReference type="InterPro" id="IPR036259">
    <property type="entry name" value="MFS_trans_sf"/>
</dbReference>
<dbReference type="Pfam" id="PF07690">
    <property type="entry name" value="MFS_1"/>
    <property type="match status" value="1"/>
</dbReference>
<dbReference type="CDD" id="cd17393">
    <property type="entry name" value="MFS_MosC_like"/>
    <property type="match status" value="1"/>
</dbReference>
<evidence type="ECO:0000259" key="7">
    <source>
        <dbReference type="PROSITE" id="PS50850"/>
    </source>
</evidence>
<dbReference type="EMBL" id="AP022565">
    <property type="protein sequence ID" value="BBX25461.1"/>
    <property type="molecule type" value="Genomic_DNA"/>
</dbReference>
<evidence type="ECO:0000256" key="2">
    <source>
        <dbReference type="ARBA" id="ARBA00022692"/>
    </source>
</evidence>
<dbReference type="InterPro" id="IPR020846">
    <property type="entry name" value="MFS_dom"/>
</dbReference>
<comment type="subcellular location">
    <subcellularLocation>
        <location evidence="1">Cell membrane</location>
        <topology evidence="1">Multi-pass membrane protein</topology>
    </subcellularLocation>
</comment>
<dbReference type="InterPro" id="IPR051788">
    <property type="entry name" value="MFS_Transporter"/>
</dbReference>
<organism evidence="8 9">
    <name type="scientific">Mycolicibacterium alvei</name>
    <dbReference type="NCBI Taxonomy" id="67081"/>
    <lineage>
        <taxon>Bacteria</taxon>
        <taxon>Bacillati</taxon>
        <taxon>Actinomycetota</taxon>
        <taxon>Actinomycetes</taxon>
        <taxon>Mycobacteriales</taxon>
        <taxon>Mycobacteriaceae</taxon>
        <taxon>Mycolicibacterium</taxon>
    </lineage>
</organism>
<evidence type="ECO:0000256" key="1">
    <source>
        <dbReference type="ARBA" id="ARBA00004651"/>
    </source>
</evidence>
<dbReference type="SUPFAM" id="SSF103473">
    <property type="entry name" value="MFS general substrate transporter"/>
    <property type="match status" value="1"/>
</dbReference>
<evidence type="ECO:0000256" key="4">
    <source>
        <dbReference type="ARBA" id="ARBA00023136"/>
    </source>
</evidence>
<dbReference type="PANTHER" id="PTHR23514">
    <property type="entry name" value="BYPASS OF STOP CODON PROTEIN 6"/>
    <property type="match status" value="1"/>
</dbReference>
<dbReference type="KEGG" id="malv:MALV_05860"/>
<evidence type="ECO:0000313" key="8">
    <source>
        <dbReference type="EMBL" id="BBX25461.1"/>
    </source>
</evidence>
<gene>
    <name evidence="8" type="ORF">MALV_05860</name>
</gene>
<dbReference type="GO" id="GO:0005886">
    <property type="term" value="C:plasma membrane"/>
    <property type="evidence" value="ECO:0007669"/>
    <property type="project" value="UniProtKB-SubCell"/>
</dbReference>